<protein>
    <submittedName>
        <fullName evidence="8">UDP-N-acetylglucosamine transporter</fullName>
    </submittedName>
</protein>
<dbReference type="GO" id="GO:0005462">
    <property type="term" value="F:UDP-N-acetylglucosamine transmembrane transporter activity"/>
    <property type="evidence" value="ECO:0007669"/>
    <property type="project" value="TreeGrafter"/>
</dbReference>
<dbReference type="OrthoDB" id="999962at2759"/>
<keyword evidence="9" id="KW-1185">Reference proteome</keyword>
<dbReference type="EMBL" id="MDYQ01000022">
    <property type="protein sequence ID" value="PRP87131.1"/>
    <property type="molecule type" value="Genomic_DNA"/>
</dbReference>
<evidence type="ECO:0000256" key="5">
    <source>
        <dbReference type="ARBA" id="ARBA00022989"/>
    </source>
</evidence>
<dbReference type="STRING" id="1890364.A0A2P6NT63"/>
<reference evidence="8 9" key="1">
    <citation type="journal article" date="2018" name="Genome Biol. Evol.">
        <title>Multiple Roots of Fruiting Body Formation in Amoebozoa.</title>
        <authorList>
            <person name="Hillmann F."/>
            <person name="Forbes G."/>
            <person name="Novohradska S."/>
            <person name="Ferling I."/>
            <person name="Riege K."/>
            <person name="Groth M."/>
            <person name="Westermann M."/>
            <person name="Marz M."/>
            <person name="Spaller T."/>
            <person name="Winckler T."/>
            <person name="Schaap P."/>
            <person name="Glockner G."/>
        </authorList>
    </citation>
    <scope>NUCLEOTIDE SEQUENCE [LARGE SCALE GENOMIC DNA]</scope>
    <source>
        <strain evidence="8 9">Jena</strain>
    </source>
</reference>
<dbReference type="GO" id="GO:0005464">
    <property type="term" value="F:UDP-xylose transmembrane transporter activity"/>
    <property type="evidence" value="ECO:0007669"/>
    <property type="project" value="TreeGrafter"/>
</dbReference>
<name>A0A2P6NT63_9EUKA</name>
<feature type="transmembrane region" description="Helical" evidence="7">
    <location>
        <begin position="104"/>
        <end position="123"/>
    </location>
</feature>
<evidence type="ECO:0000256" key="7">
    <source>
        <dbReference type="SAM" id="Phobius"/>
    </source>
</evidence>
<evidence type="ECO:0000313" key="9">
    <source>
        <dbReference type="Proteomes" id="UP000241769"/>
    </source>
</evidence>
<dbReference type="PANTHER" id="PTHR10778">
    <property type="entry name" value="SOLUTE CARRIER FAMILY 35 MEMBER B"/>
    <property type="match status" value="1"/>
</dbReference>
<feature type="transmembrane region" description="Helical" evidence="7">
    <location>
        <begin position="186"/>
        <end position="206"/>
    </location>
</feature>
<dbReference type="Pfam" id="PF08449">
    <property type="entry name" value="UAA"/>
    <property type="match status" value="1"/>
</dbReference>
<feature type="transmembrane region" description="Helical" evidence="7">
    <location>
        <begin position="289"/>
        <end position="310"/>
    </location>
</feature>
<keyword evidence="6 7" id="KW-0472">Membrane</keyword>
<sequence length="375" mass="42620">MLILGQEVSTRTLSALVLILTGCVMNNFILEVQIRESKTIGNLLTLLQFSFVAFVSFFLNFDFKSMSMPKRKIPIFVYLLITLLFFVISVASNKAFEYHISQPVHMVFRSSSLLASLIIGFTFFRKRYQFGHIVGVLCVTVGVVAMTMAEYHQKSKVIPPCDTCGNMKTVPTTGTPSEVPPQISQWLFGVALLTVSLLLAALLGHIQEWSYQKYGKDWREGDFHRYFVRLRVTGVLYTHLLSLPYFLYFYQDIIHHIHVCNESTPIPLGQIFDRYGVSGFDSKFEFPALWVYMATNLITQLFCILGVYILTESAGTLTTTLSITIRKFVSLVISIIYFQNPFSSFHWLGSSLVFVGGLVYMFGNKKSAPQKQKEQ</sequence>
<dbReference type="FunCoup" id="A0A2P6NT63">
    <property type="interactions" value="39"/>
</dbReference>
<dbReference type="Proteomes" id="UP000241769">
    <property type="component" value="Unassembled WGS sequence"/>
</dbReference>
<dbReference type="InParanoid" id="A0A2P6NT63"/>
<dbReference type="GO" id="GO:0000139">
    <property type="term" value="C:Golgi membrane"/>
    <property type="evidence" value="ECO:0007669"/>
    <property type="project" value="TreeGrafter"/>
</dbReference>
<evidence type="ECO:0000256" key="3">
    <source>
        <dbReference type="ARBA" id="ARBA00022597"/>
    </source>
</evidence>
<organism evidence="8 9">
    <name type="scientific">Planoprotostelium fungivorum</name>
    <dbReference type="NCBI Taxonomy" id="1890364"/>
    <lineage>
        <taxon>Eukaryota</taxon>
        <taxon>Amoebozoa</taxon>
        <taxon>Evosea</taxon>
        <taxon>Variosea</taxon>
        <taxon>Cavosteliida</taxon>
        <taxon>Cavosteliaceae</taxon>
        <taxon>Planoprotostelium</taxon>
    </lineage>
</organism>
<keyword evidence="2" id="KW-0813">Transport</keyword>
<feature type="transmembrane region" description="Helical" evidence="7">
    <location>
        <begin position="130"/>
        <end position="149"/>
    </location>
</feature>
<dbReference type="GO" id="GO:0005789">
    <property type="term" value="C:endoplasmic reticulum membrane"/>
    <property type="evidence" value="ECO:0007669"/>
    <property type="project" value="TreeGrafter"/>
</dbReference>
<keyword evidence="3" id="KW-0762">Sugar transport</keyword>
<evidence type="ECO:0000313" key="8">
    <source>
        <dbReference type="EMBL" id="PRP87131.1"/>
    </source>
</evidence>
<dbReference type="AlphaFoldDB" id="A0A2P6NT63"/>
<proteinExistence type="predicted"/>
<keyword evidence="5 7" id="KW-1133">Transmembrane helix</keyword>
<feature type="transmembrane region" description="Helical" evidence="7">
    <location>
        <begin position="12"/>
        <end position="30"/>
    </location>
</feature>
<feature type="transmembrane region" description="Helical" evidence="7">
    <location>
        <begin position="317"/>
        <end position="338"/>
    </location>
</feature>
<evidence type="ECO:0000256" key="6">
    <source>
        <dbReference type="ARBA" id="ARBA00023136"/>
    </source>
</evidence>
<feature type="transmembrane region" description="Helical" evidence="7">
    <location>
        <begin position="226"/>
        <end position="248"/>
    </location>
</feature>
<dbReference type="PANTHER" id="PTHR10778:SF4">
    <property type="entry name" value="NUCLEOTIDE SUGAR TRANSPORTER SLC35B4"/>
    <property type="match status" value="1"/>
</dbReference>
<feature type="transmembrane region" description="Helical" evidence="7">
    <location>
        <begin position="73"/>
        <end position="92"/>
    </location>
</feature>
<dbReference type="SUPFAM" id="SSF103481">
    <property type="entry name" value="Multidrug resistance efflux transporter EmrE"/>
    <property type="match status" value="1"/>
</dbReference>
<accession>A0A2P6NT63</accession>
<evidence type="ECO:0000256" key="4">
    <source>
        <dbReference type="ARBA" id="ARBA00022692"/>
    </source>
</evidence>
<dbReference type="InterPro" id="IPR037185">
    <property type="entry name" value="EmrE-like"/>
</dbReference>
<comment type="caution">
    <text evidence="8">The sequence shown here is derived from an EMBL/GenBank/DDBJ whole genome shotgun (WGS) entry which is preliminary data.</text>
</comment>
<evidence type="ECO:0000256" key="1">
    <source>
        <dbReference type="ARBA" id="ARBA00004127"/>
    </source>
</evidence>
<evidence type="ECO:0000256" key="2">
    <source>
        <dbReference type="ARBA" id="ARBA00022448"/>
    </source>
</evidence>
<comment type="subcellular location">
    <subcellularLocation>
        <location evidence="1">Endomembrane system</location>
        <topology evidence="1">Multi-pass membrane protein</topology>
    </subcellularLocation>
</comment>
<gene>
    <name evidence="8" type="ORF">PROFUN_01393</name>
</gene>
<feature type="transmembrane region" description="Helical" evidence="7">
    <location>
        <begin position="42"/>
        <end position="61"/>
    </location>
</feature>
<keyword evidence="4 7" id="KW-0812">Transmembrane</keyword>
<dbReference type="InterPro" id="IPR013657">
    <property type="entry name" value="SCL35B1-4/HUT1"/>
</dbReference>
<feature type="transmembrane region" description="Helical" evidence="7">
    <location>
        <begin position="344"/>
        <end position="363"/>
    </location>
</feature>